<reference evidence="2 3" key="1">
    <citation type="submission" date="2024-05" db="EMBL/GenBank/DDBJ databases">
        <title>Halomonas sp. CS7 16S ribosomal RNA gene Genome sequencing and assembly.</title>
        <authorList>
            <person name="Yook S."/>
        </authorList>
    </citation>
    <scope>NUCLEOTIDE SEQUENCE [LARGE SCALE GENOMIC DNA]</scope>
    <source>
        <strain evidence="2 3">CS7</strain>
    </source>
</reference>
<evidence type="ECO:0000313" key="2">
    <source>
        <dbReference type="EMBL" id="MEQ6890035.1"/>
    </source>
</evidence>
<sequence>MSLVKNFFHEVKHLPGWHTGVKYVAFAVDDYGSIRTAKKRAVEALKDRVSGFGGYMDYCDSVETREDLHMLYGVLARHRDAQARRVVFTAYALSANPDTAFMLREGRYGYETLSTTFARLAAEEPAAYEGTCQAWQEGMEECLIRPQFHGREHFSVPLLERKLARGDKDLQANLEVASMAGLAGVPDMPGVAFTHAFSLHDEVLLAQHREIIREGLALFETTFGFASTTFTPPALKLHPALDDFVAGLGVRSIDKPLSGRQPSGGGKSRRSVNFLTPPKGGQAGKLVRTLSFEPCSGNKSDPVGQALREMAAAFRWRKPVIISSHRVNFAGHIDPANRQQGLEKLDELLAGMLRRWPDIHFVSVDELVQIMEKGEGE</sequence>
<comment type="caution">
    <text evidence="2">The sequence shown here is derived from an EMBL/GenBank/DDBJ whole genome shotgun (WGS) entry which is preliminary data.</text>
</comment>
<evidence type="ECO:0000313" key="3">
    <source>
        <dbReference type="Proteomes" id="UP001472978"/>
    </source>
</evidence>
<dbReference type="EMBL" id="JBEGCI010000015">
    <property type="protein sequence ID" value="MEQ6890035.1"/>
    <property type="molecule type" value="Genomic_DNA"/>
</dbReference>
<feature type="region of interest" description="Disordered" evidence="1">
    <location>
        <begin position="255"/>
        <end position="275"/>
    </location>
</feature>
<evidence type="ECO:0000256" key="1">
    <source>
        <dbReference type="SAM" id="MobiDB-lite"/>
    </source>
</evidence>
<name>A0ABV1NC95_9GAMM</name>
<proteinExistence type="predicted"/>
<dbReference type="Proteomes" id="UP001472978">
    <property type="component" value="Unassembled WGS sequence"/>
</dbReference>
<keyword evidence="3" id="KW-1185">Reference proteome</keyword>
<dbReference type="RefSeq" id="WP_349759527.1">
    <property type="nucleotide sequence ID" value="NZ_JBEGCI010000015.1"/>
</dbReference>
<gene>
    <name evidence="2" type="ORF">ABE957_15280</name>
</gene>
<protein>
    <submittedName>
        <fullName evidence="2">Uncharacterized protein</fullName>
    </submittedName>
</protein>
<organism evidence="2 3">
    <name type="scientific">Halomonas pelophila</name>
    <dbReference type="NCBI Taxonomy" id="3151122"/>
    <lineage>
        <taxon>Bacteria</taxon>
        <taxon>Pseudomonadati</taxon>
        <taxon>Pseudomonadota</taxon>
        <taxon>Gammaproteobacteria</taxon>
        <taxon>Oceanospirillales</taxon>
        <taxon>Halomonadaceae</taxon>
        <taxon>Halomonas</taxon>
    </lineage>
</organism>
<accession>A0ABV1NC95</accession>